<feature type="short sequence motif" description="HXTX 2" evidence="2">
    <location>
        <begin position="124"/>
        <end position="127"/>
    </location>
</feature>
<dbReference type="PANTHER" id="PTHR35561">
    <property type="entry name" value="RNA 2',3'-CYCLIC PHOSPHODIESTERASE"/>
    <property type="match status" value="1"/>
</dbReference>
<reference evidence="3 4" key="1">
    <citation type="submission" date="2019-08" db="EMBL/GenBank/DDBJ databases">
        <title>Chromobacterium paludis, a novel bacterium isolated from a Maryland marsh pond.</title>
        <authorList>
            <person name="Blackburn M.B."/>
            <person name="Gundersen-Rindal D.E."/>
        </authorList>
    </citation>
    <scope>NUCLEOTIDE SEQUENCE [LARGE SCALE GENOMIC DNA]</scope>
    <source>
        <strain evidence="4">IIBBL 257-1</strain>
    </source>
</reference>
<evidence type="ECO:0000313" key="3">
    <source>
        <dbReference type="EMBL" id="QEL57250.1"/>
    </source>
</evidence>
<dbReference type="KEGG" id="chrm:FYK34_17615"/>
<proteinExistence type="inferred from homology"/>
<dbReference type="GO" id="GO:0004113">
    <property type="term" value="F:2',3'-cyclic-nucleotide 3'-phosphodiesterase activity"/>
    <property type="evidence" value="ECO:0007669"/>
    <property type="project" value="InterPro"/>
</dbReference>
<feature type="short sequence motif" description="HXTX 1" evidence="2">
    <location>
        <begin position="43"/>
        <end position="46"/>
    </location>
</feature>
<dbReference type="AlphaFoldDB" id="A0A5C1DKV7"/>
<dbReference type="Pfam" id="PF13563">
    <property type="entry name" value="2_5_RNA_ligase2"/>
    <property type="match status" value="1"/>
</dbReference>
<keyword evidence="1 2" id="KW-0378">Hydrolase</keyword>
<gene>
    <name evidence="3" type="primary">thpR</name>
    <name evidence="3" type="ORF">FYK34_17615</name>
</gene>
<dbReference type="EMBL" id="CP043473">
    <property type="protein sequence ID" value="QEL57250.1"/>
    <property type="molecule type" value="Genomic_DNA"/>
</dbReference>
<dbReference type="SUPFAM" id="SSF55144">
    <property type="entry name" value="LigT-like"/>
    <property type="match status" value="1"/>
</dbReference>
<comment type="catalytic activity">
    <reaction evidence="2">
        <text>a 3'-end 2',3'-cyclophospho-ribonucleotide-RNA + H2O = a 3'-end 2'-phospho-ribonucleotide-RNA + H(+)</text>
        <dbReference type="Rhea" id="RHEA:11828"/>
        <dbReference type="Rhea" id="RHEA-COMP:10464"/>
        <dbReference type="Rhea" id="RHEA-COMP:17353"/>
        <dbReference type="ChEBI" id="CHEBI:15377"/>
        <dbReference type="ChEBI" id="CHEBI:15378"/>
        <dbReference type="ChEBI" id="CHEBI:83064"/>
        <dbReference type="ChEBI" id="CHEBI:173113"/>
        <dbReference type="EC" id="3.1.4.58"/>
    </reaction>
</comment>
<comment type="function">
    <text evidence="2">Hydrolyzes RNA 2',3'-cyclic phosphodiester to an RNA 2'-phosphomonoester.</text>
</comment>
<protein>
    <recommendedName>
        <fullName evidence="2">RNA 2',3'-cyclic phosphodiesterase</fullName>
        <shortName evidence="2">RNA 2',3'-CPDase</shortName>
        <ecNumber evidence="2">3.1.4.58</ecNumber>
    </recommendedName>
</protein>
<evidence type="ECO:0000256" key="2">
    <source>
        <dbReference type="HAMAP-Rule" id="MF_01940"/>
    </source>
</evidence>
<evidence type="ECO:0000313" key="4">
    <source>
        <dbReference type="Proteomes" id="UP000322079"/>
    </source>
</evidence>
<dbReference type="Gene3D" id="3.90.1140.10">
    <property type="entry name" value="Cyclic phosphodiesterase"/>
    <property type="match status" value="1"/>
</dbReference>
<feature type="active site" description="Proton donor" evidence="2">
    <location>
        <position position="43"/>
    </location>
</feature>
<dbReference type="GO" id="GO:0008664">
    <property type="term" value="F:RNA 2',3'-cyclic 3'-phosphodiesterase activity"/>
    <property type="evidence" value="ECO:0007669"/>
    <property type="project" value="UniProtKB-EC"/>
</dbReference>
<dbReference type="RefSeq" id="WP_149298723.1">
    <property type="nucleotide sequence ID" value="NZ_CP043473.1"/>
</dbReference>
<name>A0A5C1DKV7_9NEIS</name>
<dbReference type="Proteomes" id="UP000322079">
    <property type="component" value="Chromosome"/>
</dbReference>
<dbReference type="InterPro" id="IPR004175">
    <property type="entry name" value="RNA_CPDase"/>
</dbReference>
<dbReference type="InterPro" id="IPR009097">
    <property type="entry name" value="Cyclic_Pdiesterase"/>
</dbReference>
<sequence>MPREMRAFLACLPPDSCLPTLRAWQRQLCQQVGGRALPSRQLHLTLVFLGEVTPLQLLLAADCAERAAPALPPAVTLDGCGSWHDVGWCGPGRPPPALRAWVEKLKTELRAAGIAVDARPYRPHLTLLRSLERPLPQQALPPLTLLLDEVTLFASDLRAGGARHYRLDGWRRAAAPSPDA</sequence>
<dbReference type="PANTHER" id="PTHR35561:SF1">
    <property type="entry name" value="RNA 2',3'-CYCLIC PHOSPHODIESTERASE"/>
    <property type="match status" value="1"/>
</dbReference>
<accession>A0A5C1DKV7</accession>
<evidence type="ECO:0000256" key="1">
    <source>
        <dbReference type="ARBA" id="ARBA00022801"/>
    </source>
</evidence>
<dbReference type="EC" id="3.1.4.58" evidence="2"/>
<comment type="similarity">
    <text evidence="2">Belongs to the 2H phosphoesterase superfamily. ThpR family.</text>
</comment>
<keyword evidence="4" id="KW-1185">Reference proteome</keyword>
<dbReference type="NCBIfam" id="TIGR02258">
    <property type="entry name" value="2_5_ligase"/>
    <property type="match status" value="1"/>
</dbReference>
<dbReference type="HAMAP" id="MF_01940">
    <property type="entry name" value="RNA_CPDase"/>
    <property type="match status" value="1"/>
</dbReference>
<feature type="active site" description="Proton acceptor" evidence="2">
    <location>
        <position position="124"/>
    </location>
</feature>
<organism evidence="3 4">
    <name type="scientific">Chromobacterium paludis</name>
    <dbReference type="NCBI Taxonomy" id="2605945"/>
    <lineage>
        <taxon>Bacteria</taxon>
        <taxon>Pseudomonadati</taxon>
        <taxon>Pseudomonadota</taxon>
        <taxon>Betaproteobacteria</taxon>
        <taxon>Neisseriales</taxon>
        <taxon>Chromobacteriaceae</taxon>
        <taxon>Chromobacterium</taxon>
    </lineage>
</organism>